<evidence type="ECO:0000256" key="4">
    <source>
        <dbReference type="ARBA" id="ARBA00022777"/>
    </source>
</evidence>
<dbReference type="EMBL" id="CP020465">
    <property type="protein sequence ID" value="ASP47272.1"/>
    <property type="molecule type" value="Genomic_DNA"/>
</dbReference>
<keyword evidence="2" id="KW-0808">Transferase</keyword>
<dbReference type="PANTHER" id="PTHR43085:SF1">
    <property type="entry name" value="PSEUDOURIDINE KINASE-RELATED"/>
    <property type="match status" value="1"/>
</dbReference>
<accession>A0A222G6A3</accession>
<keyword evidence="4 7" id="KW-0418">Kinase</keyword>
<evidence type="ECO:0000256" key="3">
    <source>
        <dbReference type="ARBA" id="ARBA00022741"/>
    </source>
</evidence>
<evidence type="ECO:0000256" key="1">
    <source>
        <dbReference type="ARBA" id="ARBA00010688"/>
    </source>
</evidence>
<dbReference type="InterPro" id="IPR029056">
    <property type="entry name" value="Ribokinase-like"/>
</dbReference>
<feature type="domain" description="Carbohydrate kinase PfkB" evidence="6">
    <location>
        <begin position="4"/>
        <end position="301"/>
    </location>
</feature>
<dbReference type="SUPFAM" id="SSF53613">
    <property type="entry name" value="Ribokinase-like"/>
    <property type="match status" value="1"/>
</dbReference>
<dbReference type="AlphaFoldDB" id="A0A222G6A3"/>
<dbReference type="GO" id="GO:0016301">
    <property type="term" value="F:kinase activity"/>
    <property type="evidence" value="ECO:0007669"/>
    <property type="project" value="UniProtKB-KW"/>
</dbReference>
<dbReference type="CDD" id="cd01167">
    <property type="entry name" value="bac_FRK"/>
    <property type="match status" value="1"/>
</dbReference>
<sequence length="315" mass="34275">MTFKVAVFGEALFDMIEQENGDYRPFIGGSPYNVARSFSKQGLECSYLSPISNDLFGDKIYQSAVDEGIKIPANNRSFQTTSLALVYKNSQGNPEYRLYRKSVADLDISAQTLLDMLPKDLDLFHTGSLTLVPEMVEVLIPVMTELKSRGVKISIDVNVRKGVEINHAKYIATIAQLITYADIVKVSDEDLLLQDLIGDPQELATAMLENMTNGMVVLTLGENGAHFITENINIQQDVFKAVPMGDTVGAGDTFFSAMLAQLLRDNALTPSAKKADLAYALKFGSLAASINVSKIGCQPPTHEEVLSQLAGPASV</sequence>
<proteinExistence type="inferred from homology"/>
<keyword evidence="8" id="KW-1185">Reference proteome</keyword>
<dbReference type="PANTHER" id="PTHR43085">
    <property type="entry name" value="HEXOKINASE FAMILY MEMBER"/>
    <property type="match status" value="1"/>
</dbReference>
<keyword evidence="3" id="KW-0547">Nucleotide-binding</keyword>
<dbReference type="Gene3D" id="3.40.1190.20">
    <property type="match status" value="1"/>
</dbReference>
<dbReference type="RefSeq" id="WP_081149839.1">
    <property type="nucleotide sequence ID" value="NZ_CP020465.1"/>
</dbReference>
<dbReference type="GO" id="GO:0005524">
    <property type="term" value="F:ATP binding"/>
    <property type="evidence" value="ECO:0007669"/>
    <property type="project" value="UniProtKB-KW"/>
</dbReference>
<dbReference type="Proteomes" id="UP000202259">
    <property type="component" value="Chromosome"/>
</dbReference>
<protein>
    <submittedName>
        <fullName evidence="7">Carbohydrate kinase</fullName>
    </submittedName>
</protein>
<dbReference type="InterPro" id="IPR050306">
    <property type="entry name" value="PfkB_Carbo_kinase"/>
</dbReference>
<name>A0A222G6A3_9GAMM</name>
<evidence type="ECO:0000313" key="8">
    <source>
        <dbReference type="Proteomes" id="UP000202259"/>
    </source>
</evidence>
<dbReference type="InterPro" id="IPR002173">
    <property type="entry name" value="Carboh/pur_kinase_PfkB_CS"/>
</dbReference>
<reference evidence="7 8" key="1">
    <citation type="submission" date="2017-08" db="EMBL/GenBank/DDBJ databases">
        <title>Complete genome of Colwellia sp. NB097-1, a psychrophile bacterium ioslated from Bering Sea.</title>
        <authorList>
            <person name="Chen X."/>
        </authorList>
    </citation>
    <scope>NUCLEOTIDE SEQUENCE [LARGE SCALE GENOMIC DNA]</scope>
    <source>
        <strain evidence="7 8">NB097-1</strain>
    </source>
</reference>
<evidence type="ECO:0000256" key="5">
    <source>
        <dbReference type="ARBA" id="ARBA00022840"/>
    </source>
</evidence>
<comment type="similarity">
    <text evidence="1">Belongs to the carbohydrate kinase PfkB family.</text>
</comment>
<evidence type="ECO:0000313" key="7">
    <source>
        <dbReference type="EMBL" id="ASP47272.1"/>
    </source>
</evidence>
<dbReference type="InterPro" id="IPR011611">
    <property type="entry name" value="PfkB_dom"/>
</dbReference>
<evidence type="ECO:0000259" key="6">
    <source>
        <dbReference type="Pfam" id="PF00294"/>
    </source>
</evidence>
<organism evidence="7 8">
    <name type="scientific">Cognaticolwellia beringensis</name>
    <dbReference type="NCBI Taxonomy" id="1967665"/>
    <lineage>
        <taxon>Bacteria</taxon>
        <taxon>Pseudomonadati</taxon>
        <taxon>Pseudomonadota</taxon>
        <taxon>Gammaproteobacteria</taxon>
        <taxon>Alteromonadales</taxon>
        <taxon>Colwelliaceae</taxon>
        <taxon>Cognaticolwellia</taxon>
    </lineage>
</organism>
<keyword evidence="5" id="KW-0067">ATP-binding</keyword>
<dbReference type="OrthoDB" id="9779730at2"/>
<evidence type="ECO:0000256" key="2">
    <source>
        <dbReference type="ARBA" id="ARBA00022679"/>
    </source>
</evidence>
<dbReference type="KEGG" id="cber:B5D82_05555"/>
<dbReference type="PROSITE" id="PS00584">
    <property type="entry name" value="PFKB_KINASES_2"/>
    <property type="match status" value="1"/>
</dbReference>
<gene>
    <name evidence="7" type="ORF">B5D82_05555</name>
</gene>
<dbReference type="Pfam" id="PF00294">
    <property type="entry name" value="PfkB"/>
    <property type="match status" value="1"/>
</dbReference>